<dbReference type="Proteomes" id="UP000638648">
    <property type="component" value="Unassembled WGS sequence"/>
</dbReference>
<proteinExistence type="inferred from homology"/>
<dbReference type="InterPro" id="IPR006104">
    <property type="entry name" value="Glyco_hydro_2_N"/>
</dbReference>
<dbReference type="Pfam" id="PF02836">
    <property type="entry name" value="Glyco_hydro_2_C"/>
    <property type="match status" value="1"/>
</dbReference>
<dbReference type="InterPro" id="IPR017853">
    <property type="entry name" value="GH"/>
</dbReference>
<evidence type="ECO:0000256" key="3">
    <source>
        <dbReference type="ARBA" id="ARBA00023295"/>
    </source>
</evidence>
<dbReference type="Gene3D" id="2.60.120.260">
    <property type="entry name" value="Galactose-binding domain-like"/>
    <property type="match status" value="1"/>
</dbReference>
<dbReference type="RefSeq" id="WP_337917409.1">
    <property type="nucleotide sequence ID" value="NZ_BAABJL010000055.1"/>
</dbReference>
<dbReference type="GO" id="GO:0004553">
    <property type="term" value="F:hydrolase activity, hydrolyzing O-glycosyl compounds"/>
    <property type="evidence" value="ECO:0007669"/>
    <property type="project" value="InterPro"/>
</dbReference>
<evidence type="ECO:0000259" key="7">
    <source>
        <dbReference type="Pfam" id="PF02837"/>
    </source>
</evidence>
<dbReference type="SUPFAM" id="SSF51445">
    <property type="entry name" value="(Trans)glycosidases"/>
    <property type="match status" value="1"/>
</dbReference>
<keyword evidence="2" id="KW-0378">Hydrolase</keyword>
<sequence>MTVLHPRPRLTRPRWTDLGGQWEFAHDDDNIGLTRRWHASAEAFDQEITVPYPPESARSGVADPGPHPVVWYRRTFRVAESSGQRLMLHFGAVDYEARVWVNDVLVATHTGGHTPFSADITSALLPGEVDQVVVVRAADPLDDPDQPRGKQDWQVEPHGIWYHRTTGIWQPVWLEPVSALHVSELQLTPDLAGARVGLEAQLSAPAGAATRVEVLLRLGEEVLAQESYRVSSATLRSDVGVPALRHGTDVRRLLWSPESPTLIDVEVRLYEGQDLVDEVRSYLGLRSVRARDGRFLLNGQPYFLRMVLEQGYWPESHLAAPEEDALRREVELVKELGFNGVRVHQKVEDPRFLYWCDRLGLLVWGEMANAYAFSARSVELLTREWLEVLRRDRSHPCIVTWVPLNESWGVSGIAEDEAQRHYATGLYHLTHAVDPTRPVISNDGWEHTESDVWGVHDYGPTGAGLKDRFGTPEAVHRTLRSAGPGRRKVLLGSPEDRGQPVLVTEFGGLSYAPSTGEKWVGYATVDSSEALLAAFEDLVSALLESPDVAGFCYTQLTDTEQERNGLLTEDRQFKLAPEAVRAVLRRPAAAAPAEQVDLHRARAQARVRGEAEDGPSAATTRAAGTAT</sequence>
<feature type="region of interest" description="Disordered" evidence="4">
    <location>
        <begin position="590"/>
        <end position="627"/>
    </location>
</feature>
<dbReference type="Gene3D" id="2.60.40.10">
    <property type="entry name" value="Immunoglobulins"/>
    <property type="match status" value="1"/>
</dbReference>
<organism evidence="8 9">
    <name type="scientific">Actinopolymorpha pittospori</name>
    <dbReference type="NCBI Taxonomy" id="648752"/>
    <lineage>
        <taxon>Bacteria</taxon>
        <taxon>Bacillati</taxon>
        <taxon>Actinomycetota</taxon>
        <taxon>Actinomycetes</taxon>
        <taxon>Propionibacteriales</taxon>
        <taxon>Actinopolymorphaceae</taxon>
        <taxon>Actinopolymorpha</taxon>
    </lineage>
</organism>
<feature type="domain" description="Glycoside hydrolase family 2 immunoglobulin-like beta-sandwich" evidence="5">
    <location>
        <begin position="181"/>
        <end position="286"/>
    </location>
</feature>
<feature type="domain" description="Glycosyl hydrolases family 2 sugar binding" evidence="7">
    <location>
        <begin position="17"/>
        <end position="135"/>
    </location>
</feature>
<evidence type="ECO:0000259" key="5">
    <source>
        <dbReference type="Pfam" id="PF00703"/>
    </source>
</evidence>
<evidence type="ECO:0000259" key="6">
    <source>
        <dbReference type="Pfam" id="PF02836"/>
    </source>
</evidence>
<dbReference type="Pfam" id="PF00703">
    <property type="entry name" value="Glyco_hydro_2"/>
    <property type="match status" value="1"/>
</dbReference>
<dbReference type="Pfam" id="PF02837">
    <property type="entry name" value="Glyco_hydro_2_N"/>
    <property type="match status" value="1"/>
</dbReference>
<dbReference type="GO" id="GO:0005975">
    <property type="term" value="P:carbohydrate metabolic process"/>
    <property type="evidence" value="ECO:0007669"/>
    <property type="project" value="InterPro"/>
</dbReference>
<evidence type="ECO:0000313" key="8">
    <source>
        <dbReference type="EMBL" id="MBE1603228.1"/>
    </source>
</evidence>
<feature type="compositionally biased region" description="Low complexity" evidence="4">
    <location>
        <begin position="617"/>
        <end position="627"/>
    </location>
</feature>
<dbReference type="InterPro" id="IPR008979">
    <property type="entry name" value="Galactose-bd-like_sf"/>
</dbReference>
<dbReference type="InterPro" id="IPR036156">
    <property type="entry name" value="Beta-gal/glucu_dom_sf"/>
</dbReference>
<dbReference type="InterPro" id="IPR006103">
    <property type="entry name" value="Glyco_hydro_2_cat"/>
</dbReference>
<accession>A0A927RHA1</accession>
<dbReference type="PANTHER" id="PTHR42732:SF3">
    <property type="entry name" value="HYDROLASE"/>
    <property type="match status" value="1"/>
</dbReference>
<reference evidence="8" key="1">
    <citation type="submission" date="2020-10" db="EMBL/GenBank/DDBJ databases">
        <title>Sequencing the genomes of 1000 actinobacteria strains.</title>
        <authorList>
            <person name="Klenk H.-P."/>
        </authorList>
    </citation>
    <scope>NUCLEOTIDE SEQUENCE</scope>
    <source>
        <strain evidence="8">DSM 45354</strain>
    </source>
</reference>
<evidence type="ECO:0000256" key="1">
    <source>
        <dbReference type="ARBA" id="ARBA00007401"/>
    </source>
</evidence>
<dbReference type="SUPFAM" id="SSF49303">
    <property type="entry name" value="beta-Galactosidase/glucuronidase domain"/>
    <property type="match status" value="1"/>
</dbReference>
<dbReference type="SUPFAM" id="SSF49785">
    <property type="entry name" value="Galactose-binding domain-like"/>
    <property type="match status" value="1"/>
</dbReference>
<dbReference type="InterPro" id="IPR051913">
    <property type="entry name" value="GH2_Domain-Containing"/>
</dbReference>
<dbReference type="EMBL" id="JADBEM010000001">
    <property type="protein sequence ID" value="MBE1603228.1"/>
    <property type="molecule type" value="Genomic_DNA"/>
</dbReference>
<protein>
    <submittedName>
        <fullName evidence="8">Beta-galactosidase/beta-glucuronidase</fullName>
    </submittedName>
</protein>
<comment type="similarity">
    <text evidence="1">Belongs to the glycosyl hydrolase 2 family.</text>
</comment>
<dbReference type="InterPro" id="IPR006102">
    <property type="entry name" value="Ig-like_GH2"/>
</dbReference>
<keyword evidence="9" id="KW-1185">Reference proteome</keyword>
<dbReference type="AlphaFoldDB" id="A0A927RHA1"/>
<dbReference type="InterPro" id="IPR013783">
    <property type="entry name" value="Ig-like_fold"/>
</dbReference>
<dbReference type="PANTHER" id="PTHR42732">
    <property type="entry name" value="BETA-GALACTOSIDASE"/>
    <property type="match status" value="1"/>
</dbReference>
<evidence type="ECO:0000256" key="2">
    <source>
        <dbReference type="ARBA" id="ARBA00022801"/>
    </source>
</evidence>
<comment type="caution">
    <text evidence="8">The sequence shown here is derived from an EMBL/GenBank/DDBJ whole genome shotgun (WGS) entry which is preliminary data.</text>
</comment>
<dbReference type="Gene3D" id="3.20.20.80">
    <property type="entry name" value="Glycosidases"/>
    <property type="match status" value="1"/>
</dbReference>
<keyword evidence="3" id="KW-0326">Glycosidase</keyword>
<gene>
    <name evidence="8" type="ORF">HEB94_000076</name>
</gene>
<evidence type="ECO:0000313" key="9">
    <source>
        <dbReference type="Proteomes" id="UP000638648"/>
    </source>
</evidence>
<evidence type="ECO:0000256" key="4">
    <source>
        <dbReference type="SAM" id="MobiDB-lite"/>
    </source>
</evidence>
<name>A0A927RHA1_9ACTN</name>
<feature type="domain" description="Glycoside hydrolase family 2 catalytic" evidence="6">
    <location>
        <begin position="288"/>
        <end position="449"/>
    </location>
</feature>